<accession>A0A1H8DJA3</accession>
<evidence type="ECO:0000313" key="3">
    <source>
        <dbReference type="Proteomes" id="UP000199158"/>
    </source>
</evidence>
<gene>
    <name evidence="2" type="ORF">SAMN05216180_2642</name>
</gene>
<protein>
    <submittedName>
        <fullName evidence="2">Cysteine-rich CPCC</fullName>
    </submittedName>
</protein>
<feature type="domain" description="Cysteine-rich CPCC" evidence="1">
    <location>
        <begin position="29"/>
        <end position="89"/>
    </location>
</feature>
<dbReference type="Proteomes" id="UP000199158">
    <property type="component" value="Unassembled WGS sequence"/>
</dbReference>
<reference evidence="2 3" key="1">
    <citation type="submission" date="2016-10" db="EMBL/GenBank/DDBJ databases">
        <authorList>
            <person name="de Groot N.N."/>
        </authorList>
    </citation>
    <scope>NUCLEOTIDE SEQUENCE [LARGE SCALE GENOMIC DNA]</scope>
    <source>
        <strain evidence="2 3">CGMCC 1.5070</strain>
    </source>
</reference>
<name>A0A1H8DJA3_9FIRM</name>
<evidence type="ECO:0000259" key="1">
    <source>
        <dbReference type="Pfam" id="PF14206"/>
    </source>
</evidence>
<organism evidence="2 3">
    <name type="scientific">Hydrogenoanaerobacterium saccharovorans</name>
    <dbReference type="NCBI Taxonomy" id="474960"/>
    <lineage>
        <taxon>Bacteria</taxon>
        <taxon>Bacillati</taxon>
        <taxon>Bacillota</taxon>
        <taxon>Clostridia</taxon>
        <taxon>Eubacteriales</taxon>
        <taxon>Oscillospiraceae</taxon>
        <taxon>Hydrogenoanaerobacterium</taxon>
    </lineage>
</organism>
<dbReference type="OrthoDB" id="1456570at2"/>
<keyword evidence="3" id="KW-1185">Reference proteome</keyword>
<evidence type="ECO:0000313" key="2">
    <source>
        <dbReference type="EMBL" id="SEN07422.1"/>
    </source>
</evidence>
<sequence>MDKYIPTAYTRQTSSEKTEVKNEVIGDAPCPCCGYITIPNHGDALAYICPVCLWEIDLFIKNDDEPSDLNHGLTILKAKRNYQKYGAVLPHLK</sequence>
<proteinExistence type="predicted"/>
<dbReference type="RefSeq" id="WP_092755948.1">
    <property type="nucleotide sequence ID" value="NZ_FOCG01000003.1"/>
</dbReference>
<dbReference type="STRING" id="474960.SAMN05216180_2642"/>
<dbReference type="SUPFAM" id="SSF57802">
    <property type="entry name" value="Rubredoxin-like"/>
    <property type="match status" value="1"/>
</dbReference>
<dbReference type="InterPro" id="IPR025983">
    <property type="entry name" value="Cys_rich_CPCC"/>
</dbReference>
<dbReference type="EMBL" id="FOCG01000003">
    <property type="protein sequence ID" value="SEN07422.1"/>
    <property type="molecule type" value="Genomic_DNA"/>
</dbReference>
<dbReference type="Pfam" id="PF14206">
    <property type="entry name" value="Cys_rich_CPCC"/>
    <property type="match status" value="1"/>
</dbReference>
<dbReference type="AlphaFoldDB" id="A0A1H8DJA3"/>